<evidence type="ECO:0000259" key="1">
    <source>
        <dbReference type="Pfam" id="PF03178"/>
    </source>
</evidence>
<dbReference type="PANTHER" id="PTHR10644">
    <property type="entry name" value="DNA REPAIR/RNA PROCESSING CPSF FAMILY"/>
    <property type="match status" value="1"/>
</dbReference>
<dbReference type="AlphaFoldDB" id="A0A8S3Q1M3"/>
<reference evidence="2" key="1">
    <citation type="submission" date="2021-03" db="EMBL/GenBank/DDBJ databases">
        <authorList>
            <person name="Bekaert M."/>
        </authorList>
    </citation>
    <scope>NUCLEOTIDE SEQUENCE</scope>
</reference>
<comment type="caution">
    <text evidence="2">The sequence shown here is derived from an EMBL/GenBank/DDBJ whole genome shotgun (WGS) entry which is preliminary data.</text>
</comment>
<dbReference type="InterPro" id="IPR015943">
    <property type="entry name" value="WD40/YVTN_repeat-like_dom_sf"/>
</dbReference>
<proteinExistence type="predicted"/>
<dbReference type="InterPro" id="IPR050358">
    <property type="entry name" value="RSE1/DDB1/CFT1"/>
</dbReference>
<dbReference type="Proteomes" id="UP000683360">
    <property type="component" value="Unassembled WGS sequence"/>
</dbReference>
<dbReference type="Gene3D" id="2.130.10.10">
    <property type="entry name" value="YVTN repeat-like/Quinoprotein amine dehydrogenase"/>
    <property type="match status" value="1"/>
</dbReference>
<dbReference type="EMBL" id="CAJPWZ010000321">
    <property type="protein sequence ID" value="CAG2190280.1"/>
    <property type="molecule type" value="Genomic_DNA"/>
</dbReference>
<dbReference type="GO" id="GO:0005634">
    <property type="term" value="C:nucleus"/>
    <property type="evidence" value="ECO:0007669"/>
    <property type="project" value="InterPro"/>
</dbReference>
<organism evidence="2 3">
    <name type="scientific">Mytilus edulis</name>
    <name type="common">Blue mussel</name>
    <dbReference type="NCBI Taxonomy" id="6550"/>
    <lineage>
        <taxon>Eukaryota</taxon>
        <taxon>Metazoa</taxon>
        <taxon>Spiralia</taxon>
        <taxon>Lophotrochozoa</taxon>
        <taxon>Mollusca</taxon>
        <taxon>Bivalvia</taxon>
        <taxon>Autobranchia</taxon>
        <taxon>Pteriomorphia</taxon>
        <taxon>Mytilida</taxon>
        <taxon>Mytiloidea</taxon>
        <taxon>Mytilidae</taxon>
        <taxon>Mytilinae</taxon>
        <taxon>Mytilus</taxon>
    </lineage>
</organism>
<evidence type="ECO:0000313" key="2">
    <source>
        <dbReference type="EMBL" id="CAG2190280.1"/>
    </source>
</evidence>
<feature type="domain" description="RSE1/DDB1/CPSF1 C-terminal" evidence="1">
    <location>
        <begin position="4"/>
        <end position="229"/>
    </location>
</feature>
<sequence>MPLTKYKISVLYDKEQKGPVTALAQIQGFLLTAIGQKLYIWQLKDNDLIGDIIKSITLYRYQEELKVLSRQAGYQEELKVLSLISRVSVKVINIILAGDIIKSIALYRYQEELKVLSLVSRDIKPLETYTAEYMVDNTQLCFLVSDKMKNILMYAYHPEARESIGGQRLLRKADFNVGSHINSMFRVLCRSDPAVDKRAYNADRKHITYFASLDGTLGFVLPISEKVFKIKIIYYRMQLTISCTEYQTRVEKPQKNILDGDLLWNIYI</sequence>
<evidence type="ECO:0000313" key="3">
    <source>
        <dbReference type="Proteomes" id="UP000683360"/>
    </source>
</evidence>
<dbReference type="OrthoDB" id="6109at2759"/>
<name>A0A8S3Q1M3_MYTED</name>
<accession>A0A8S3Q1M3</accession>
<dbReference type="Pfam" id="PF03178">
    <property type="entry name" value="CPSF_A"/>
    <property type="match status" value="1"/>
</dbReference>
<dbReference type="InterPro" id="IPR004871">
    <property type="entry name" value="RSE1/DDB1/CPSF1_C"/>
</dbReference>
<gene>
    <name evidence="2" type="ORF">MEDL_5591</name>
</gene>
<protein>
    <submittedName>
        <fullName evidence="2">CPSF1</fullName>
    </submittedName>
</protein>
<dbReference type="GO" id="GO:0003676">
    <property type="term" value="F:nucleic acid binding"/>
    <property type="evidence" value="ECO:0007669"/>
    <property type="project" value="InterPro"/>
</dbReference>
<keyword evidence="3" id="KW-1185">Reference proteome</keyword>